<name>A0A0M0G093_9BACI</name>
<accession>A0A0M0G093</accession>
<evidence type="ECO:0000313" key="4">
    <source>
        <dbReference type="Proteomes" id="UP000037405"/>
    </source>
</evidence>
<sequence length="149" mass="17541">MNQAAYIKEAVSIFNSINSHLLKHHFAKLNHDIPPKQFMIMKYVYEVKKTKIQDVAEQFDLSMSSVSQLVKKLESDGFVTRSINPDNRRETFLTLGDKGEYYFKEYERVDQYIMDHYYAQLSIEETKQMRDIARKLQGIVMDDSQGDDE</sequence>
<dbReference type="Gene3D" id="1.10.10.10">
    <property type="entry name" value="Winged helix-like DNA-binding domain superfamily/Winged helix DNA-binding domain"/>
    <property type="match status" value="1"/>
</dbReference>
<dbReference type="SUPFAM" id="SSF46785">
    <property type="entry name" value="Winged helix' DNA-binding domain"/>
    <property type="match status" value="1"/>
</dbReference>
<dbReference type="AlphaFoldDB" id="A0A0M0G093"/>
<dbReference type="OrthoDB" id="2355600at2"/>
<dbReference type="RefSeq" id="WP_053429815.1">
    <property type="nucleotide sequence ID" value="NZ_LGUE01000008.1"/>
</dbReference>
<organism evidence="3 4">
    <name type="scientific">Rossellomorea marisflavi</name>
    <dbReference type="NCBI Taxonomy" id="189381"/>
    <lineage>
        <taxon>Bacteria</taxon>
        <taxon>Bacillati</taxon>
        <taxon>Bacillota</taxon>
        <taxon>Bacilli</taxon>
        <taxon>Bacillales</taxon>
        <taxon>Bacillaceae</taxon>
        <taxon>Rossellomorea</taxon>
    </lineage>
</organism>
<dbReference type="PANTHER" id="PTHR33164">
    <property type="entry name" value="TRANSCRIPTIONAL REGULATOR, MARR FAMILY"/>
    <property type="match status" value="1"/>
</dbReference>
<dbReference type="PROSITE" id="PS50995">
    <property type="entry name" value="HTH_MARR_2"/>
    <property type="match status" value="1"/>
</dbReference>
<dbReference type="Pfam" id="PF01047">
    <property type="entry name" value="MarR"/>
    <property type="match status" value="1"/>
</dbReference>
<evidence type="ECO:0000256" key="1">
    <source>
        <dbReference type="ARBA" id="ARBA00023125"/>
    </source>
</evidence>
<keyword evidence="1" id="KW-0238">DNA-binding</keyword>
<dbReference type="GO" id="GO:0006950">
    <property type="term" value="P:response to stress"/>
    <property type="evidence" value="ECO:0007669"/>
    <property type="project" value="TreeGrafter"/>
</dbReference>
<dbReference type="SMART" id="SM00347">
    <property type="entry name" value="HTH_MARR"/>
    <property type="match status" value="1"/>
</dbReference>
<dbReference type="PATRIC" id="fig|189381.12.peg.3627"/>
<dbReference type="InterPro" id="IPR036390">
    <property type="entry name" value="WH_DNA-bd_sf"/>
</dbReference>
<feature type="domain" description="HTH marR-type" evidence="2">
    <location>
        <begin position="1"/>
        <end position="138"/>
    </location>
</feature>
<dbReference type="GO" id="GO:0003700">
    <property type="term" value="F:DNA-binding transcription factor activity"/>
    <property type="evidence" value="ECO:0007669"/>
    <property type="project" value="InterPro"/>
</dbReference>
<dbReference type="EMBL" id="LGUE01000008">
    <property type="protein sequence ID" value="KON83193.1"/>
    <property type="molecule type" value="Genomic_DNA"/>
</dbReference>
<evidence type="ECO:0000313" key="3">
    <source>
        <dbReference type="EMBL" id="KON83193.1"/>
    </source>
</evidence>
<protein>
    <recommendedName>
        <fullName evidence="2">HTH marR-type domain-containing protein</fullName>
    </recommendedName>
</protein>
<dbReference type="PANTHER" id="PTHR33164:SF99">
    <property type="entry name" value="MARR FAMILY REGULATORY PROTEIN"/>
    <property type="match status" value="1"/>
</dbReference>
<reference evidence="4" key="1">
    <citation type="submission" date="2015-07" db="EMBL/GenBank/DDBJ databases">
        <title>Fjat-14235 jcm11544.</title>
        <authorList>
            <person name="Liu B."/>
            <person name="Wang J."/>
            <person name="Zhu Y."/>
            <person name="Liu G."/>
            <person name="Chen Q."/>
            <person name="Chen Z."/>
            <person name="Lan J."/>
            <person name="Che J."/>
            <person name="Ge C."/>
            <person name="Shi H."/>
            <person name="Pan Z."/>
            <person name="Liu X."/>
        </authorList>
    </citation>
    <scope>NUCLEOTIDE SEQUENCE [LARGE SCALE GENOMIC DNA]</scope>
    <source>
        <strain evidence="4">JCM 11544</strain>
    </source>
</reference>
<dbReference type="GO" id="GO:0003677">
    <property type="term" value="F:DNA binding"/>
    <property type="evidence" value="ECO:0007669"/>
    <property type="project" value="UniProtKB-KW"/>
</dbReference>
<evidence type="ECO:0000259" key="2">
    <source>
        <dbReference type="PROSITE" id="PS50995"/>
    </source>
</evidence>
<dbReference type="InterPro" id="IPR039422">
    <property type="entry name" value="MarR/SlyA-like"/>
</dbReference>
<keyword evidence="4" id="KW-1185">Reference proteome</keyword>
<dbReference type="Proteomes" id="UP000037405">
    <property type="component" value="Unassembled WGS sequence"/>
</dbReference>
<comment type="caution">
    <text evidence="3">The sequence shown here is derived from an EMBL/GenBank/DDBJ whole genome shotgun (WGS) entry which is preliminary data.</text>
</comment>
<dbReference type="PRINTS" id="PR00598">
    <property type="entry name" value="HTHMARR"/>
</dbReference>
<proteinExistence type="predicted"/>
<dbReference type="InterPro" id="IPR000835">
    <property type="entry name" value="HTH_MarR-typ"/>
</dbReference>
<gene>
    <name evidence="3" type="ORF">AF331_20440</name>
</gene>
<dbReference type="STRING" id="189381.GCA_900166615_00130"/>
<dbReference type="InterPro" id="IPR036388">
    <property type="entry name" value="WH-like_DNA-bd_sf"/>
</dbReference>